<organism evidence="1">
    <name type="scientific">marine sediment metagenome</name>
    <dbReference type="NCBI Taxonomy" id="412755"/>
    <lineage>
        <taxon>unclassified sequences</taxon>
        <taxon>metagenomes</taxon>
        <taxon>ecological metagenomes</taxon>
    </lineage>
</organism>
<accession>X0YHF3</accession>
<reference evidence="1" key="1">
    <citation type="journal article" date="2014" name="Front. Microbiol.">
        <title>High frequency of phylogenetically diverse reductive dehalogenase-homologous genes in deep subseafloor sedimentary metagenomes.</title>
        <authorList>
            <person name="Kawai M."/>
            <person name="Futagami T."/>
            <person name="Toyoda A."/>
            <person name="Takaki Y."/>
            <person name="Nishi S."/>
            <person name="Hori S."/>
            <person name="Arai W."/>
            <person name="Tsubouchi T."/>
            <person name="Morono Y."/>
            <person name="Uchiyama I."/>
            <person name="Ito T."/>
            <person name="Fujiyama A."/>
            <person name="Inagaki F."/>
            <person name="Takami H."/>
        </authorList>
    </citation>
    <scope>NUCLEOTIDE SEQUENCE</scope>
    <source>
        <strain evidence="1">Expedition CK06-06</strain>
    </source>
</reference>
<dbReference type="AlphaFoldDB" id="X0YHF3"/>
<evidence type="ECO:0000313" key="1">
    <source>
        <dbReference type="EMBL" id="GAG55340.1"/>
    </source>
</evidence>
<feature type="non-terminal residue" evidence="1">
    <location>
        <position position="1"/>
    </location>
</feature>
<sequence>RTYYLAVVRTQHIYAKGQPLTVDLILDIMEKVEFGFDDEGNPQYPTLVLPPAAIERLKELKFTPEQEQRRKQIIEEERARFNASKRTRRLS</sequence>
<protein>
    <submittedName>
        <fullName evidence="1">Uncharacterized protein</fullName>
    </submittedName>
</protein>
<proteinExistence type="predicted"/>
<comment type="caution">
    <text evidence="1">The sequence shown here is derived from an EMBL/GenBank/DDBJ whole genome shotgun (WGS) entry which is preliminary data.</text>
</comment>
<gene>
    <name evidence="1" type="ORF">S01H4_13469</name>
</gene>
<dbReference type="EMBL" id="BART01005934">
    <property type="protein sequence ID" value="GAG55340.1"/>
    <property type="molecule type" value="Genomic_DNA"/>
</dbReference>
<name>X0YHF3_9ZZZZ</name>